<feature type="transmembrane region" description="Helical" evidence="1">
    <location>
        <begin position="55"/>
        <end position="76"/>
    </location>
</feature>
<evidence type="ECO:0000313" key="4">
    <source>
        <dbReference type="Proteomes" id="UP000284605"/>
    </source>
</evidence>
<keyword evidence="1" id="KW-0472">Membrane</keyword>
<evidence type="ECO:0000256" key="1">
    <source>
        <dbReference type="SAM" id="Phobius"/>
    </source>
</evidence>
<keyword evidence="4" id="KW-1185">Reference proteome</keyword>
<dbReference type="GO" id="GO:0006629">
    <property type="term" value="P:lipid metabolic process"/>
    <property type="evidence" value="ECO:0007669"/>
    <property type="project" value="InterPro"/>
</dbReference>
<dbReference type="EMBL" id="QYUK01000011">
    <property type="protein sequence ID" value="RJF86629.1"/>
    <property type="molecule type" value="Genomic_DNA"/>
</dbReference>
<comment type="caution">
    <text evidence="3">The sequence shown here is derived from an EMBL/GenBank/DDBJ whole genome shotgun (WGS) entry which is preliminary data.</text>
</comment>
<feature type="transmembrane region" description="Helical" evidence="1">
    <location>
        <begin position="83"/>
        <end position="100"/>
    </location>
</feature>
<name>A0A418W9G6_9PROT</name>
<dbReference type="Pfam" id="PF00487">
    <property type="entry name" value="FA_desaturase"/>
    <property type="match status" value="1"/>
</dbReference>
<feature type="transmembrane region" description="Helical" evidence="1">
    <location>
        <begin position="206"/>
        <end position="225"/>
    </location>
</feature>
<gene>
    <name evidence="3" type="ORF">D3874_06005</name>
</gene>
<keyword evidence="1" id="KW-1133">Transmembrane helix</keyword>
<feature type="domain" description="Fatty acid desaturase" evidence="2">
    <location>
        <begin position="84"/>
        <end position="315"/>
    </location>
</feature>
<proteinExistence type="predicted"/>
<dbReference type="Proteomes" id="UP000284605">
    <property type="component" value="Unassembled WGS sequence"/>
</dbReference>
<sequence>MFMGDRATTIDMIAQRGGNIPMAPDSGSPPAASARSVSGISRAKEKQIAKALSPIVAWPTLVLALILPATFATIVALGLGGRAPLWACAAILSVVSYAHYTLVHESVHGNVVAGVPKWAWVNTVVGWVGSLGLGVGWPALLRTHVLHHSYTNTERDPDIFVKGTLVQLLGKWVVQSTLGLVPMGLMRLIYPGPYDRLRGVFSQRDVIQISAVTAVTLALLVASLATGHFLYWLFLWFIPTKVGILFLNIFFQWLPHHPFDRTDRYGNTRISLWAGGTFLTLQQNLHLMHHLWPSVPFYNYARLYRALRPVLIEEGCRIEGLGVGPWRKAKE</sequence>
<accession>A0A418W9G6</accession>
<reference evidence="3 4" key="1">
    <citation type="submission" date="2018-09" db="EMBL/GenBank/DDBJ databases">
        <authorList>
            <person name="Zhu H."/>
        </authorList>
    </citation>
    <scope>NUCLEOTIDE SEQUENCE [LARGE SCALE GENOMIC DNA]</scope>
    <source>
        <strain evidence="3 4">K1W22B-8</strain>
    </source>
</reference>
<keyword evidence="1" id="KW-0812">Transmembrane</keyword>
<dbReference type="AlphaFoldDB" id="A0A418W9G6"/>
<organism evidence="3 4">
    <name type="scientific">Oleomonas cavernae</name>
    <dbReference type="NCBI Taxonomy" id="2320859"/>
    <lineage>
        <taxon>Bacteria</taxon>
        <taxon>Pseudomonadati</taxon>
        <taxon>Pseudomonadota</taxon>
        <taxon>Alphaproteobacteria</taxon>
        <taxon>Acetobacterales</taxon>
        <taxon>Acetobacteraceae</taxon>
        <taxon>Oleomonas</taxon>
    </lineage>
</organism>
<feature type="transmembrane region" description="Helical" evidence="1">
    <location>
        <begin position="120"/>
        <end position="141"/>
    </location>
</feature>
<dbReference type="InterPro" id="IPR005804">
    <property type="entry name" value="FA_desaturase_dom"/>
</dbReference>
<evidence type="ECO:0000259" key="2">
    <source>
        <dbReference type="Pfam" id="PF00487"/>
    </source>
</evidence>
<protein>
    <recommendedName>
        <fullName evidence="2">Fatty acid desaturase domain-containing protein</fullName>
    </recommendedName>
</protein>
<evidence type="ECO:0000313" key="3">
    <source>
        <dbReference type="EMBL" id="RJF86629.1"/>
    </source>
</evidence>
<feature type="transmembrane region" description="Helical" evidence="1">
    <location>
        <begin position="231"/>
        <end position="251"/>
    </location>
</feature>